<dbReference type="InParanoid" id="A0A136IYG0"/>
<dbReference type="InterPro" id="IPR011333">
    <property type="entry name" value="SKP1/BTB/POZ_sf"/>
</dbReference>
<dbReference type="AlphaFoldDB" id="A0A136IYG0"/>
<dbReference type="EMBL" id="KQ964254">
    <property type="protein sequence ID" value="KXJ89941.1"/>
    <property type="molecule type" value="Genomic_DNA"/>
</dbReference>
<dbReference type="OrthoDB" id="5275938at2759"/>
<accession>A0A136IYG0</accession>
<dbReference type="Gene3D" id="3.30.710.10">
    <property type="entry name" value="Potassium Channel Kv1.1, Chain A"/>
    <property type="match status" value="1"/>
</dbReference>
<organism evidence="1 2">
    <name type="scientific">Microdochium bolleyi</name>
    <dbReference type="NCBI Taxonomy" id="196109"/>
    <lineage>
        <taxon>Eukaryota</taxon>
        <taxon>Fungi</taxon>
        <taxon>Dikarya</taxon>
        <taxon>Ascomycota</taxon>
        <taxon>Pezizomycotina</taxon>
        <taxon>Sordariomycetes</taxon>
        <taxon>Xylariomycetidae</taxon>
        <taxon>Xylariales</taxon>
        <taxon>Microdochiaceae</taxon>
        <taxon>Microdochium</taxon>
    </lineage>
</organism>
<evidence type="ECO:0000313" key="1">
    <source>
        <dbReference type="EMBL" id="KXJ89941.1"/>
    </source>
</evidence>
<dbReference type="Proteomes" id="UP000070501">
    <property type="component" value="Unassembled WGS sequence"/>
</dbReference>
<protein>
    <recommendedName>
        <fullName evidence="3">BTB domain-containing protein</fullName>
    </recommendedName>
</protein>
<proteinExistence type="predicted"/>
<evidence type="ECO:0000313" key="2">
    <source>
        <dbReference type="Proteomes" id="UP000070501"/>
    </source>
</evidence>
<gene>
    <name evidence="1" type="ORF">Micbo1qcDRAFT_206204</name>
</gene>
<sequence>METVTIDSRGDFWMHVSGSGSLQENTPTKCQVCSRTLARCSDVFAAMLRGGFAESHRDEAGQWNVTLYGDAAPAMQRMHCRFDEVEELVTDPCDEWEELELMPNVGMFEPHEGSTALTLISRLCDLVVVADKYNSMKLLRPWATKAVRAIRKAQCHATNGLRRACLLYHLGDRRGYENIATLLVNYQLDQDTTSSILLLPVRMLDNIHTACMKIIENALDSVKHCLEDLLLSTPASTRQNCVARSSARGAVSEQEKVDCEARLLGQMIRGLHQHQLWPIPPASEVTRLHNLTIDLAFRSSCFSKRIYVADDDEVAYMERQRTVTGVVVW</sequence>
<keyword evidence="2" id="KW-1185">Reference proteome</keyword>
<reference evidence="2" key="1">
    <citation type="submission" date="2016-02" db="EMBL/GenBank/DDBJ databases">
        <title>Draft genome sequence of Microdochium bolleyi, a fungal endophyte of beachgrass.</title>
        <authorList>
            <consortium name="DOE Joint Genome Institute"/>
            <person name="David A.S."/>
            <person name="May G."/>
            <person name="Haridas S."/>
            <person name="Lim J."/>
            <person name="Wang M."/>
            <person name="Labutti K."/>
            <person name="Lipzen A."/>
            <person name="Barry K."/>
            <person name="Grigoriev I.V."/>
        </authorList>
    </citation>
    <scope>NUCLEOTIDE SEQUENCE [LARGE SCALE GENOMIC DNA]</scope>
    <source>
        <strain evidence="2">J235TASD1</strain>
    </source>
</reference>
<dbReference type="STRING" id="196109.A0A136IYG0"/>
<name>A0A136IYG0_9PEZI</name>
<evidence type="ECO:0008006" key="3">
    <source>
        <dbReference type="Google" id="ProtNLM"/>
    </source>
</evidence>